<dbReference type="RefSeq" id="WP_378107292.1">
    <property type="nucleotide sequence ID" value="NZ_JBHSUP010000026.1"/>
</dbReference>
<evidence type="ECO:0000313" key="2">
    <source>
        <dbReference type="Proteomes" id="UP001596378"/>
    </source>
</evidence>
<dbReference type="Proteomes" id="UP001596378">
    <property type="component" value="Unassembled WGS sequence"/>
</dbReference>
<sequence length="110" mass="13187">MSIDDGLLKDIPIIGNLFSVINISQKIKDWFFYKKIHKFLFSLASIENEKRTKFIEQIGNSNDKKRIGEELIIMIERLDHIEKSLYLGILFKAYILEEINYYKFKFFQML</sequence>
<comment type="caution">
    <text evidence="1">The sequence shown here is derived from an EMBL/GenBank/DDBJ whole genome shotgun (WGS) entry which is preliminary data.</text>
</comment>
<gene>
    <name evidence="1" type="ORF">ACFQMJ_25645</name>
</gene>
<evidence type="ECO:0000313" key="1">
    <source>
        <dbReference type="EMBL" id="MFC7151935.1"/>
    </source>
</evidence>
<keyword evidence="2" id="KW-1185">Reference proteome</keyword>
<accession>A0ABW2FIU8</accession>
<organism evidence="1 2">
    <name type="scientific">Cohnella cellulosilytica</name>
    <dbReference type="NCBI Taxonomy" id="986710"/>
    <lineage>
        <taxon>Bacteria</taxon>
        <taxon>Bacillati</taxon>
        <taxon>Bacillota</taxon>
        <taxon>Bacilli</taxon>
        <taxon>Bacillales</taxon>
        <taxon>Paenibacillaceae</taxon>
        <taxon>Cohnella</taxon>
    </lineage>
</organism>
<reference evidence="2" key="1">
    <citation type="journal article" date="2019" name="Int. J. Syst. Evol. Microbiol.">
        <title>The Global Catalogue of Microorganisms (GCM) 10K type strain sequencing project: providing services to taxonomists for standard genome sequencing and annotation.</title>
        <authorList>
            <consortium name="The Broad Institute Genomics Platform"/>
            <consortium name="The Broad Institute Genome Sequencing Center for Infectious Disease"/>
            <person name="Wu L."/>
            <person name="Ma J."/>
        </authorList>
    </citation>
    <scope>NUCLEOTIDE SEQUENCE [LARGE SCALE GENOMIC DNA]</scope>
    <source>
        <strain evidence="2">KCTC 12907</strain>
    </source>
</reference>
<proteinExistence type="predicted"/>
<dbReference type="EMBL" id="JBHTAI010000019">
    <property type="protein sequence ID" value="MFC7151935.1"/>
    <property type="molecule type" value="Genomic_DNA"/>
</dbReference>
<protein>
    <submittedName>
        <fullName evidence="1">Uncharacterized protein</fullName>
    </submittedName>
</protein>
<name>A0ABW2FIU8_9BACL</name>